<protein>
    <submittedName>
        <fullName evidence="1">Uncharacterized protein</fullName>
    </submittedName>
</protein>
<accession>A0ACC0P9L6</accession>
<evidence type="ECO:0000313" key="2">
    <source>
        <dbReference type="Proteomes" id="UP001062846"/>
    </source>
</evidence>
<comment type="caution">
    <text evidence="1">The sequence shown here is derived from an EMBL/GenBank/DDBJ whole genome shotgun (WGS) entry which is preliminary data.</text>
</comment>
<organism evidence="1 2">
    <name type="scientific">Rhododendron molle</name>
    <name type="common">Chinese azalea</name>
    <name type="synonym">Azalea mollis</name>
    <dbReference type="NCBI Taxonomy" id="49168"/>
    <lineage>
        <taxon>Eukaryota</taxon>
        <taxon>Viridiplantae</taxon>
        <taxon>Streptophyta</taxon>
        <taxon>Embryophyta</taxon>
        <taxon>Tracheophyta</taxon>
        <taxon>Spermatophyta</taxon>
        <taxon>Magnoliopsida</taxon>
        <taxon>eudicotyledons</taxon>
        <taxon>Gunneridae</taxon>
        <taxon>Pentapetalae</taxon>
        <taxon>asterids</taxon>
        <taxon>Ericales</taxon>
        <taxon>Ericaceae</taxon>
        <taxon>Ericoideae</taxon>
        <taxon>Rhodoreae</taxon>
        <taxon>Rhododendron</taxon>
    </lineage>
</organism>
<gene>
    <name evidence="1" type="ORF">RHMOL_Rhmol04G0374400</name>
</gene>
<dbReference type="EMBL" id="CM046391">
    <property type="protein sequence ID" value="KAI8561856.1"/>
    <property type="molecule type" value="Genomic_DNA"/>
</dbReference>
<evidence type="ECO:0000313" key="1">
    <source>
        <dbReference type="EMBL" id="KAI8561856.1"/>
    </source>
</evidence>
<reference evidence="1" key="1">
    <citation type="submission" date="2022-02" db="EMBL/GenBank/DDBJ databases">
        <title>Plant Genome Project.</title>
        <authorList>
            <person name="Zhang R.-G."/>
        </authorList>
    </citation>
    <scope>NUCLEOTIDE SEQUENCE</scope>
    <source>
        <strain evidence="1">AT1</strain>
    </source>
</reference>
<sequence>MTLRLQHRRRAKQGFRKTRGSNQMDSGAWDGSAAAAEDHESLSSTNDAELLKRAWRTEKAAPEILQFEAGLVQRSREQIQLVVKTPMVMNNDDLGPSMLVYLKWKHIKWRCLREGNVEDFVARGSDPLIVSLNQMDMDRTLYLLRSYLRTRLQKIEKYMFHIHKNTELWNRLSEQEQKFAQRCIEDLEDHFDKSVLSKLPDRYKSSVKQSVISEEDDMVPEPQLDTYLICRTKGSLGALQLDDRQSIIFFGGVEDPVDLDPGDLYAVRYKSIKPLVYSGQIELV</sequence>
<proteinExistence type="predicted"/>
<keyword evidence="2" id="KW-1185">Reference proteome</keyword>
<dbReference type="Proteomes" id="UP001062846">
    <property type="component" value="Chromosome 4"/>
</dbReference>
<name>A0ACC0P9L6_RHOML</name>